<organism evidence="24 25">
    <name type="scientific">Phyllostomus discolor</name>
    <name type="common">pale spear-nosed bat</name>
    <dbReference type="NCBI Taxonomy" id="89673"/>
    <lineage>
        <taxon>Eukaryota</taxon>
        <taxon>Metazoa</taxon>
        <taxon>Chordata</taxon>
        <taxon>Craniata</taxon>
        <taxon>Vertebrata</taxon>
        <taxon>Euteleostomi</taxon>
        <taxon>Mammalia</taxon>
        <taxon>Eutheria</taxon>
        <taxon>Laurasiatheria</taxon>
        <taxon>Chiroptera</taxon>
        <taxon>Yangochiroptera</taxon>
        <taxon>Phyllostomidae</taxon>
        <taxon>Phyllostominae</taxon>
        <taxon>Phyllostomus</taxon>
    </lineage>
</organism>
<evidence type="ECO:0000256" key="12">
    <source>
        <dbReference type="ARBA" id="ARBA00023157"/>
    </source>
</evidence>
<dbReference type="GO" id="GO:0031901">
    <property type="term" value="C:early endosome membrane"/>
    <property type="evidence" value="ECO:0007669"/>
    <property type="project" value="UniProtKB-SubCell"/>
</dbReference>
<dbReference type="GeneID" id="114490945"/>
<dbReference type="GO" id="GO:0005886">
    <property type="term" value="C:plasma membrane"/>
    <property type="evidence" value="ECO:0007669"/>
    <property type="project" value="TreeGrafter"/>
</dbReference>
<keyword evidence="13" id="KW-0325">Glycoprotein</keyword>
<feature type="compositionally biased region" description="Low complexity" evidence="20">
    <location>
        <begin position="73"/>
        <end position="98"/>
    </location>
</feature>
<dbReference type="GO" id="GO:0072594">
    <property type="term" value="P:establishment of protein localization to organelle"/>
    <property type="evidence" value="ECO:0007669"/>
    <property type="project" value="TreeGrafter"/>
</dbReference>
<evidence type="ECO:0000256" key="6">
    <source>
        <dbReference type="ARBA" id="ARBA00022729"/>
    </source>
</evidence>
<comment type="subcellular location">
    <subcellularLocation>
        <location evidence="2">Cell surface</location>
    </subcellularLocation>
    <subcellularLocation>
        <location evidence="4">Cytoplasmic vesicle membrane</location>
        <topology evidence="4">Single-pass type I membrane protein</topology>
    </subcellularLocation>
    <subcellularLocation>
        <location evidence="1">Early endosome membrane</location>
        <topology evidence="1">Single-pass type I membrane protein</topology>
    </subcellularLocation>
    <subcellularLocation>
        <location evidence="3 19">Lysosome membrane</location>
        <topology evidence="3 19">Single-pass type I membrane protein</topology>
    </subcellularLocation>
</comment>
<accession>A0A7E6D3N2</accession>
<evidence type="ECO:0000256" key="9">
    <source>
        <dbReference type="ARBA" id="ARBA00022989"/>
    </source>
</evidence>
<feature type="compositionally biased region" description="Polar residues" evidence="20">
    <location>
        <begin position="167"/>
        <end position="187"/>
    </location>
</feature>
<dbReference type="InParanoid" id="A0A7E6D3N2"/>
<evidence type="ECO:0000256" key="10">
    <source>
        <dbReference type="ARBA" id="ARBA00023130"/>
    </source>
</evidence>
<evidence type="ECO:0000256" key="19">
    <source>
        <dbReference type="PROSITE-ProRule" id="PRU00740"/>
    </source>
</evidence>
<evidence type="ECO:0000256" key="17">
    <source>
        <dbReference type="ARBA" id="ARBA00063533"/>
    </source>
</evidence>
<dbReference type="KEGG" id="pdic:114490945"/>
<evidence type="ECO:0000256" key="15">
    <source>
        <dbReference type="ARBA" id="ARBA00023329"/>
    </source>
</evidence>
<keyword evidence="5 19" id="KW-0812">Transmembrane</keyword>
<feature type="region of interest" description="Disordered" evidence="20">
    <location>
        <begin position="144"/>
        <end position="238"/>
    </location>
</feature>
<dbReference type="PANTHER" id="PTHR11506">
    <property type="entry name" value="LYSOSOME-ASSOCIATED MEMBRANE GLYCOPROTEIN"/>
    <property type="match status" value="1"/>
</dbReference>
<feature type="chain" id="PRO_5029011464" description="Lysosome-associated membrane glycoprotein 3" evidence="22">
    <location>
        <begin position="28"/>
        <end position="435"/>
    </location>
</feature>
<evidence type="ECO:0000256" key="22">
    <source>
        <dbReference type="SAM" id="SignalP"/>
    </source>
</evidence>
<feature type="disulfide bond" evidence="19">
    <location>
        <begin position="356"/>
        <end position="393"/>
    </location>
</feature>
<evidence type="ECO:0000313" key="25">
    <source>
        <dbReference type="RefSeq" id="XP_035873636.1"/>
    </source>
</evidence>
<feature type="signal peptide" evidence="22">
    <location>
        <begin position="1"/>
        <end position="27"/>
    </location>
</feature>
<comment type="similarity">
    <text evidence="19">Belongs to the LAMP family.</text>
</comment>
<keyword evidence="12 19" id="KW-1015">Disulfide bond</keyword>
<dbReference type="FunFam" id="2.40.160.110:FF:000006">
    <property type="entry name" value="Lysosome-associated membrane glycoprotein 3"/>
    <property type="match status" value="1"/>
</dbReference>
<dbReference type="OrthoDB" id="9428839at2759"/>
<dbReference type="CTD" id="27074"/>
<name>A0A7E6D3N2_9CHIR</name>
<feature type="compositionally biased region" description="Low complexity" evidence="20">
    <location>
        <begin position="188"/>
        <end position="222"/>
    </location>
</feature>
<evidence type="ECO:0000256" key="11">
    <source>
        <dbReference type="ARBA" id="ARBA00023136"/>
    </source>
</evidence>
<evidence type="ECO:0000256" key="1">
    <source>
        <dbReference type="ARBA" id="ARBA00004158"/>
    </source>
</evidence>
<evidence type="ECO:0000256" key="3">
    <source>
        <dbReference type="ARBA" id="ARBA00004352"/>
    </source>
</evidence>
<evidence type="ECO:0000256" key="8">
    <source>
        <dbReference type="ARBA" id="ARBA00022859"/>
    </source>
</evidence>
<dbReference type="Pfam" id="PF01299">
    <property type="entry name" value="Lamp2-like_luminal"/>
    <property type="match status" value="1"/>
</dbReference>
<dbReference type="RefSeq" id="XP_035873636.1">
    <property type="nucleotide sequence ID" value="XM_036017743.1"/>
</dbReference>
<dbReference type="FunCoup" id="A0A7E6D3N2">
    <property type="interactions" value="144"/>
</dbReference>
<dbReference type="AlphaFoldDB" id="A0A7E6D3N2"/>
<evidence type="ECO:0000256" key="4">
    <source>
        <dbReference type="ARBA" id="ARBA00004358"/>
    </source>
</evidence>
<keyword evidence="14 19" id="KW-0458">Lysosome</keyword>
<gene>
    <name evidence="25" type="primary">LAMP3</name>
</gene>
<evidence type="ECO:0000256" key="16">
    <source>
        <dbReference type="ARBA" id="ARBA00060358"/>
    </source>
</evidence>
<dbReference type="PRINTS" id="PR00336">
    <property type="entry name" value="LYSASSOCTDMP"/>
</dbReference>
<evidence type="ECO:0000259" key="23">
    <source>
        <dbReference type="Pfam" id="PF01299"/>
    </source>
</evidence>
<dbReference type="GO" id="GO:0009986">
    <property type="term" value="C:cell surface"/>
    <property type="evidence" value="ECO:0007669"/>
    <property type="project" value="UniProtKB-SubCell"/>
</dbReference>
<dbReference type="InterPro" id="IPR048528">
    <property type="entry name" value="Lamp2-like_luminal"/>
</dbReference>
<comment type="function">
    <text evidence="16">Lysosomal membrane glycoprotein which plays a role in the unfolded protein response (UPR) that contributes to protein degradation and cell survival during proteasomal dysfunction. Plays a role in the process of fusion of the lysosome with the autophagosome, thereby modulating the autophagic process. Promotes hepatocellular lipogenesis through activation of the PI3K/Akt pathway. May also play a role in dendritic cell function and in adaptive immunity.</text>
</comment>
<keyword evidence="11 19" id="KW-0472">Membrane</keyword>
<comment type="subunit">
    <text evidence="17">Monomer. Interacts with FURIN.</text>
</comment>
<evidence type="ECO:0000313" key="24">
    <source>
        <dbReference type="Proteomes" id="UP000504628"/>
    </source>
</evidence>
<evidence type="ECO:0000256" key="13">
    <source>
        <dbReference type="ARBA" id="ARBA00023180"/>
    </source>
</evidence>
<dbReference type="PANTHER" id="PTHR11506:SF30">
    <property type="entry name" value="LYSOSOME-ASSOCIATED MEMBRANE GLYCOPROTEIN 3"/>
    <property type="match status" value="1"/>
</dbReference>
<keyword evidence="24" id="KW-1185">Reference proteome</keyword>
<dbReference type="PROSITE" id="PS51407">
    <property type="entry name" value="LAMP_3"/>
    <property type="match status" value="1"/>
</dbReference>
<proteinExistence type="inferred from homology"/>
<evidence type="ECO:0000256" key="2">
    <source>
        <dbReference type="ARBA" id="ARBA00004241"/>
    </source>
</evidence>
<feature type="domain" description="Lysosome-associated membrane glycoprotein 2-like luminal" evidence="23">
    <location>
        <begin position="241"/>
        <end position="383"/>
    </location>
</feature>
<comment type="caution">
    <text evidence="19">Lacks conserved residue(s) required for the propagation of feature annotation.</text>
</comment>
<dbReference type="GO" id="GO:0005765">
    <property type="term" value="C:lysosomal membrane"/>
    <property type="evidence" value="ECO:0007669"/>
    <property type="project" value="UniProtKB-SubCell"/>
</dbReference>
<keyword evidence="15" id="KW-0968">Cytoplasmic vesicle</keyword>
<dbReference type="GO" id="GO:0031902">
    <property type="term" value="C:late endosome membrane"/>
    <property type="evidence" value="ECO:0007669"/>
    <property type="project" value="TreeGrafter"/>
</dbReference>
<evidence type="ECO:0000256" key="5">
    <source>
        <dbReference type="ARBA" id="ARBA00022692"/>
    </source>
</evidence>
<sequence>MSWQLSPVMMLFMLLAVIFYYSSQVRGFPGVTDSSQPTTAATVQATTKLSFLQTTNQEPHKTTAARLTSGPVTSQTAATTSDSETSATHTTAQPPTTANSTLATLVTANSTLATSPTNHTIITTQATPSSSHTAAPVTEATIGPSAASASLPPTTPPPAHPTGTSPWTVSHTAGKTVPPSNQTTFPATFSTSSYISTTSQNPSQHTHAPETATTAHNATQTASPTTVAPGPTLAPQPSSAKTGIYQVLNGSRLCIKAEMGIELMVQDRESFFSPQRYFNIDPNATQASGNCGFRNANLLLNFQGGFVNLTFTKDENSYYISEVEAHLTVSNPEKSYYGVKSGATVFETMIGHSFKCVSEQSIQLSASLQLKTMNVQLQAFDFEDDNFGNEDECFSDRTRREIPVAVGLSITGLLVILLTACLVARKGPSRGYERM</sequence>
<keyword evidence="8" id="KW-0391">Immunity</keyword>
<evidence type="ECO:0000256" key="7">
    <source>
        <dbReference type="ARBA" id="ARBA00022753"/>
    </source>
</evidence>
<dbReference type="Proteomes" id="UP000504628">
    <property type="component" value="Chromosome 2"/>
</dbReference>
<keyword evidence="6 22" id="KW-0732">Signal</keyword>
<dbReference type="GO" id="GO:0002250">
    <property type="term" value="P:adaptive immune response"/>
    <property type="evidence" value="ECO:0007669"/>
    <property type="project" value="UniProtKB-KW"/>
</dbReference>
<keyword evidence="7" id="KW-0967">Endosome</keyword>
<feature type="transmembrane region" description="Helical" evidence="21">
    <location>
        <begin position="402"/>
        <end position="424"/>
    </location>
</feature>
<reference evidence="25" key="1">
    <citation type="submission" date="2025-08" db="UniProtKB">
        <authorList>
            <consortium name="RefSeq"/>
        </authorList>
    </citation>
    <scope>IDENTIFICATION</scope>
    <source>
        <tissue evidence="25">Muscle</tissue>
    </source>
</reference>
<evidence type="ECO:0000256" key="14">
    <source>
        <dbReference type="ARBA" id="ARBA00023228"/>
    </source>
</evidence>
<dbReference type="InterPro" id="IPR002000">
    <property type="entry name" value="Lysosome-assoc_membr_glycop"/>
</dbReference>
<evidence type="ECO:0000256" key="18">
    <source>
        <dbReference type="ARBA" id="ARBA00074382"/>
    </source>
</evidence>
<evidence type="ECO:0000256" key="21">
    <source>
        <dbReference type="SAM" id="Phobius"/>
    </source>
</evidence>
<evidence type="ECO:0000256" key="20">
    <source>
        <dbReference type="SAM" id="MobiDB-lite"/>
    </source>
</evidence>
<keyword evidence="9 21" id="KW-1133">Transmembrane helix</keyword>
<feature type="region of interest" description="Disordered" evidence="20">
    <location>
        <begin position="55"/>
        <end position="100"/>
    </location>
</feature>
<protein>
    <recommendedName>
        <fullName evidence="18">Lysosome-associated membrane glycoprotein 3</fullName>
    </recommendedName>
</protein>
<dbReference type="Gene3D" id="2.40.160.110">
    <property type="match status" value="1"/>
</dbReference>
<keyword evidence="10" id="KW-1064">Adaptive immunity</keyword>